<protein>
    <submittedName>
        <fullName evidence="1">Uncharacterized protein</fullName>
    </submittedName>
</protein>
<comment type="caution">
    <text evidence="1">The sequence shown here is derived from an EMBL/GenBank/DDBJ whole genome shotgun (WGS) entry which is preliminary data.</text>
</comment>
<evidence type="ECO:0000313" key="1">
    <source>
        <dbReference type="EMBL" id="OAD19148.1"/>
    </source>
</evidence>
<dbReference type="EMBL" id="LUTY01002925">
    <property type="protein sequence ID" value="OAD19148.1"/>
    <property type="molecule type" value="Genomic_DNA"/>
</dbReference>
<sequence>MLSTIEATINQFGQIVWSEPVQIEKSQKILITFLEKPIQTQAQKNNPRPIESHRLKDEPFIGMWKDREDMQDSSAWVRAVRYQEWNQGE</sequence>
<accession>A0A176RTS8</accession>
<keyword evidence="2" id="KW-1185">Reference proteome</keyword>
<reference evidence="1 2" key="1">
    <citation type="submission" date="2016-05" db="EMBL/GenBank/DDBJ databases">
        <title>Single-cell genome of chain-forming Candidatus Thiomargarita nelsonii and comparison to other large sulfur-oxidizing bacteria.</title>
        <authorList>
            <person name="Winkel M."/>
            <person name="Salman V."/>
            <person name="Woyke T."/>
            <person name="Schulz-Vogt H."/>
            <person name="Richter M."/>
            <person name="Flood B."/>
            <person name="Bailey J."/>
            <person name="Amann R."/>
            <person name="Mussmann M."/>
        </authorList>
    </citation>
    <scope>NUCLEOTIDE SEQUENCE [LARGE SCALE GENOMIC DNA]</scope>
    <source>
        <strain evidence="1 2">THI036</strain>
    </source>
</reference>
<gene>
    <name evidence="1" type="ORF">THIOM_005234</name>
</gene>
<dbReference type="Proteomes" id="UP000076962">
    <property type="component" value="Unassembled WGS sequence"/>
</dbReference>
<proteinExistence type="predicted"/>
<evidence type="ECO:0000313" key="2">
    <source>
        <dbReference type="Proteomes" id="UP000076962"/>
    </source>
</evidence>
<name>A0A176RTS8_9GAMM</name>
<organism evidence="1 2">
    <name type="scientific">Candidatus Thiomargarita nelsonii</name>
    <dbReference type="NCBI Taxonomy" id="1003181"/>
    <lineage>
        <taxon>Bacteria</taxon>
        <taxon>Pseudomonadati</taxon>
        <taxon>Pseudomonadota</taxon>
        <taxon>Gammaproteobacteria</taxon>
        <taxon>Thiotrichales</taxon>
        <taxon>Thiotrichaceae</taxon>
        <taxon>Thiomargarita</taxon>
    </lineage>
</organism>
<dbReference type="AlphaFoldDB" id="A0A176RTS8"/>